<protein>
    <submittedName>
        <fullName evidence="1">Uncharacterized protein</fullName>
    </submittedName>
</protein>
<sequence>KTRGLILIGDKVAKPDLAELRRDTLKWAVQALRTTRAGTLTAGPAAYDAWAADMAADEFWPAGDLAVLADHLGAHYDAMTTVAERNLPAPWLRDAAKHEPAMAAHLEAAAKALDAEHETIYAMHDAYGGYMDPHDEKRLPVLADHAVREKAAAAIRAARDRHVEAADHIEKALLAAGRAGGQ</sequence>
<comment type="caution">
    <text evidence="1">The sequence shown here is derived from an EMBL/GenBank/DDBJ whole genome shotgun (WGS) entry which is preliminary data.</text>
</comment>
<accession>X0VY26</accession>
<name>X0VY26_9ZZZZ</name>
<evidence type="ECO:0000313" key="1">
    <source>
        <dbReference type="EMBL" id="GAG23359.1"/>
    </source>
</evidence>
<dbReference type="AlphaFoldDB" id="X0VY26"/>
<feature type="non-terminal residue" evidence="1">
    <location>
        <position position="1"/>
    </location>
</feature>
<gene>
    <name evidence="1" type="ORF">S01H1_47672</name>
</gene>
<organism evidence="1">
    <name type="scientific">marine sediment metagenome</name>
    <dbReference type="NCBI Taxonomy" id="412755"/>
    <lineage>
        <taxon>unclassified sequences</taxon>
        <taxon>metagenomes</taxon>
        <taxon>ecological metagenomes</taxon>
    </lineage>
</organism>
<dbReference type="EMBL" id="BARS01030569">
    <property type="protein sequence ID" value="GAG23359.1"/>
    <property type="molecule type" value="Genomic_DNA"/>
</dbReference>
<proteinExistence type="predicted"/>
<reference evidence="1" key="1">
    <citation type="journal article" date="2014" name="Front. Microbiol.">
        <title>High frequency of phylogenetically diverse reductive dehalogenase-homologous genes in deep subseafloor sedimentary metagenomes.</title>
        <authorList>
            <person name="Kawai M."/>
            <person name="Futagami T."/>
            <person name="Toyoda A."/>
            <person name="Takaki Y."/>
            <person name="Nishi S."/>
            <person name="Hori S."/>
            <person name="Arai W."/>
            <person name="Tsubouchi T."/>
            <person name="Morono Y."/>
            <person name="Uchiyama I."/>
            <person name="Ito T."/>
            <person name="Fujiyama A."/>
            <person name="Inagaki F."/>
            <person name="Takami H."/>
        </authorList>
    </citation>
    <scope>NUCLEOTIDE SEQUENCE</scope>
    <source>
        <strain evidence="1">Expedition CK06-06</strain>
    </source>
</reference>